<sequence length="364" mass="42671">MQKYDTLYHKDNKSKIRVWWMEREGNKYRTVAGIENGQLVTSEWKEVFGKNIGKANATTNEEQADQEVKALYTKKLDHKYHTDKGYTDLKSKIIEPMLAATFKGWGNWNQVYTQPKLDGMRCIATRDGLFSRAGKRIVSCPHIEKALENYFRMYPKDELDGELYNHELRDDFNELMSILRQTKLTDEDFAKSKDIAQYHIYDIVDPAMKFSNRFKVVSDAVELIDNSSVKKVETYWINSPEVLDINYDEILQNGYEGQMIRLDTYYENKRTNNLLKRKEFIDEEFEVLRLLEGKGNWAGYAKSIECITEEGIVFNAGVKGSQKFAKELLNRNIKYATVRYQNRTPDGSLRFPIAVDFFENKREH</sequence>
<evidence type="ECO:0000259" key="8">
    <source>
        <dbReference type="Pfam" id="PF01068"/>
    </source>
</evidence>
<keyword evidence="5" id="KW-0235">DNA replication</keyword>
<dbReference type="PANTHER" id="PTHR47810:SF1">
    <property type="entry name" value="DNA LIGASE B"/>
    <property type="match status" value="1"/>
</dbReference>
<keyword evidence="4 10" id="KW-0436">Ligase</keyword>
<accession>A0A6J5NSY3</accession>
<evidence type="ECO:0000256" key="6">
    <source>
        <dbReference type="ARBA" id="ARBA00022763"/>
    </source>
</evidence>
<dbReference type="SUPFAM" id="SSF50249">
    <property type="entry name" value="Nucleic acid-binding proteins"/>
    <property type="match status" value="1"/>
</dbReference>
<dbReference type="InterPro" id="IPR012340">
    <property type="entry name" value="NA-bd_OB-fold"/>
</dbReference>
<evidence type="ECO:0000256" key="2">
    <source>
        <dbReference type="ARBA" id="ARBA00007572"/>
    </source>
</evidence>
<dbReference type="InterPro" id="IPR050326">
    <property type="entry name" value="NAD_dep_DNA_ligaseB"/>
</dbReference>
<feature type="domain" description="DNA ligase OB-like" evidence="9">
    <location>
        <begin position="292"/>
        <end position="355"/>
    </location>
</feature>
<dbReference type="SUPFAM" id="SSF56091">
    <property type="entry name" value="DNA ligase/mRNA capping enzyme, catalytic domain"/>
    <property type="match status" value="1"/>
</dbReference>
<keyword evidence="6" id="KW-0227">DNA damage</keyword>
<evidence type="ECO:0000259" key="9">
    <source>
        <dbReference type="Pfam" id="PF14743"/>
    </source>
</evidence>
<protein>
    <recommendedName>
        <fullName evidence="3">DNA ligase</fullName>
    </recommendedName>
</protein>
<dbReference type="GO" id="GO:0003910">
    <property type="term" value="F:DNA ligase (ATP) activity"/>
    <property type="evidence" value="ECO:0007669"/>
    <property type="project" value="InterPro"/>
</dbReference>
<dbReference type="GO" id="GO:0006260">
    <property type="term" value="P:DNA replication"/>
    <property type="evidence" value="ECO:0007669"/>
    <property type="project" value="UniProtKB-KW"/>
</dbReference>
<dbReference type="GO" id="GO:0006281">
    <property type="term" value="P:DNA repair"/>
    <property type="evidence" value="ECO:0007669"/>
    <property type="project" value="UniProtKB-KW"/>
</dbReference>
<keyword evidence="7" id="KW-0234">DNA repair</keyword>
<comment type="similarity">
    <text evidence="2">Belongs to the ATP-dependent DNA ligase family.</text>
</comment>
<name>A0A6J5NSY3_9CAUD</name>
<dbReference type="InterPro" id="IPR012310">
    <property type="entry name" value="DNA_ligase_ATP-dep_cent"/>
</dbReference>
<evidence type="ECO:0000256" key="1">
    <source>
        <dbReference type="ARBA" id="ARBA00001968"/>
    </source>
</evidence>
<dbReference type="GO" id="GO:0005524">
    <property type="term" value="F:ATP binding"/>
    <property type="evidence" value="ECO:0007669"/>
    <property type="project" value="InterPro"/>
</dbReference>
<dbReference type="Gene3D" id="3.30.470.30">
    <property type="entry name" value="DNA ligase/mRNA capping enzyme"/>
    <property type="match status" value="1"/>
</dbReference>
<gene>
    <name evidence="10" type="ORF">UFOVP787_16</name>
</gene>
<proteinExistence type="inferred from homology"/>
<dbReference type="Pfam" id="PF01068">
    <property type="entry name" value="DNA_ligase_A_M"/>
    <property type="match status" value="1"/>
</dbReference>
<reference evidence="10" key="1">
    <citation type="submission" date="2020-04" db="EMBL/GenBank/DDBJ databases">
        <authorList>
            <person name="Chiriac C."/>
            <person name="Salcher M."/>
            <person name="Ghai R."/>
            <person name="Kavagutti S V."/>
        </authorList>
    </citation>
    <scope>NUCLEOTIDE SEQUENCE</scope>
</reference>
<organism evidence="10">
    <name type="scientific">uncultured Caudovirales phage</name>
    <dbReference type="NCBI Taxonomy" id="2100421"/>
    <lineage>
        <taxon>Viruses</taxon>
        <taxon>Duplodnaviria</taxon>
        <taxon>Heunggongvirae</taxon>
        <taxon>Uroviricota</taxon>
        <taxon>Caudoviricetes</taxon>
        <taxon>Peduoviridae</taxon>
        <taxon>Maltschvirus</taxon>
        <taxon>Maltschvirus maltsch</taxon>
    </lineage>
</organism>
<evidence type="ECO:0000256" key="3">
    <source>
        <dbReference type="ARBA" id="ARBA00013308"/>
    </source>
</evidence>
<dbReference type="GO" id="GO:0006310">
    <property type="term" value="P:DNA recombination"/>
    <property type="evidence" value="ECO:0007669"/>
    <property type="project" value="InterPro"/>
</dbReference>
<dbReference type="EMBL" id="LR796734">
    <property type="protein sequence ID" value="CAB4162127.1"/>
    <property type="molecule type" value="Genomic_DNA"/>
</dbReference>
<evidence type="ECO:0000256" key="7">
    <source>
        <dbReference type="ARBA" id="ARBA00023204"/>
    </source>
</evidence>
<dbReference type="Pfam" id="PF14743">
    <property type="entry name" value="DNA_ligase_OB_2"/>
    <property type="match status" value="1"/>
</dbReference>
<evidence type="ECO:0000256" key="5">
    <source>
        <dbReference type="ARBA" id="ARBA00022705"/>
    </source>
</evidence>
<comment type="cofactor">
    <cofactor evidence="1">
        <name>a divalent metal cation</name>
        <dbReference type="ChEBI" id="CHEBI:60240"/>
    </cofactor>
</comment>
<dbReference type="CDD" id="cd07896">
    <property type="entry name" value="Adenylation_kDNA_ligase_like"/>
    <property type="match status" value="1"/>
</dbReference>
<evidence type="ECO:0000256" key="4">
    <source>
        <dbReference type="ARBA" id="ARBA00022598"/>
    </source>
</evidence>
<feature type="domain" description="ATP-dependent DNA ligase family profile" evidence="8">
    <location>
        <begin position="96"/>
        <end position="278"/>
    </location>
</feature>
<evidence type="ECO:0000313" key="10">
    <source>
        <dbReference type="EMBL" id="CAB4162127.1"/>
    </source>
</evidence>
<dbReference type="InterPro" id="IPR029319">
    <property type="entry name" value="DNA_ligase_OB"/>
</dbReference>
<dbReference type="PANTHER" id="PTHR47810">
    <property type="entry name" value="DNA LIGASE"/>
    <property type="match status" value="1"/>
</dbReference>